<organism evidence="1 2">
    <name type="scientific">Durusdinium trenchii</name>
    <dbReference type="NCBI Taxonomy" id="1381693"/>
    <lineage>
        <taxon>Eukaryota</taxon>
        <taxon>Sar</taxon>
        <taxon>Alveolata</taxon>
        <taxon>Dinophyceae</taxon>
        <taxon>Suessiales</taxon>
        <taxon>Symbiodiniaceae</taxon>
        <taxon>Durusdinium</taxon>
    </lineage>
</organism>
<keyword evidence="2" id="KW-1185">Reference proteome</keyword>
<comment type="caution">
    <text evidence="1">The sequence shown here is derived from an EMBL/GenBank/DDBJ whole genome shotgun (WGS) entry which is preliminary data.</text>
</comment>
<evidence type="ECO:0000313" key="1">
    <source>
        <dbReference type="EMBL" id="CAK9035245.1"/>
    </source>
</evidence>
<dbReference type="InterPro" id="IPR039417">
    <property type="entry name" value="Peptidase_C1A_papain-like"/>
</dbReference>
<gene>
    <name evidence="1" type="ORF">SCF082_LOCUS21204</name>
</gene>
<dbReference type="Pfam" id="PF00112">
    <property type="entry name" value="Peptidase_C1"/>
    <property type="match status" value="1"/>
</dbReference>
<dbReference type="PRINTS" id="PR00705">
    <property type="entry name" value="PAPAIN"/>
</dbReference>
<proteinExistence type="predicted"/>
<dbReference type="CDD" id="cd02248">
    <property type="entry name" value="Peptidase_C1A"/>
    <property type="match status" value="1"/>
</dbReference>
<dbReference type="InterPro" id="IPR038765">
    <property type="entry name" value="Papain-like_cys_pep_sf"/>
</dbReference>
<dbReference type="Proteomes" id="UP001642464">
    <property type="component" value="Unassembled WGS sequence"/>
</dbReference>
<protein>
    <submittedName>
        <fullName evidence="1">Cysteine proteinase</fullName>
    </submittedName>
</protein>
<dbReference type="PANTHER" id="PTHR12411">
    <property type="entry name" value="CYSTEINE PROTEASE FAMILY C1-RELATED"/>
    <property type="match status" value="1"/>
</dbReference>
<reference evidence="1 2" key="1">
    <citation type="submission" date="2024-02" db="EMBL/GenBank/DDBJ databases">
        <authorList>
            <person name="Chen Y."/>
            <person name="Shah S."/>
            <person name="Dougan E. K."/>
            <person name="Thang M."/>
            <person name="Chan C."/>
        </authorList>
    </citation>
    <scope>NUCLEOTIDE SEQUENCE [LARGE SCALE GENOMIC DNA]</scope>
</reference>
<sequence length="459" mass="50475">MTRGPHGSAVFFSVLITLVVARAEDECLDGPCSLQILQLKARYTDAASGSLDLQSFGRQPSEDLLWAKYQQFLSTYQRAYGVEEQRMRFANFKDAFWRAKSLSGNAPDSPFGINSFSDWYEYELPRKGLKSDIPFQMDMLGSQEMGTNASHASDTAVLKPQPAAINWRLTRAVSPVKNQGSCGACWAFVTAEEVESMYTLWQGGGGGGYSEIFSVQQMISCSVEADGCGGGNPVNGYNYVMKSQVGLVQEAFWPYEGGYLPEERCDYKYCTKPCHKNLTDAATYQHIIGPIGRVRGALWATPLCDPGSNCDNQNLESLRRTLVQLGPVAVAVNSKNWFHYAGGVLSYDACGGSTWNDLDHAAQLTGYNTTGEKPHWIVRNQWSTTWGENGYIHLEFGRNTCGIANMATVPLVDGMPDLKDMQTVQMLQTSQAAEAAEATSRSAPFFQLYRQAVGEAPSL</sequence>
<dbReference type="Gene3D" id="3.90.70.10">
    <property type="entry name" value="Cysteine proteinases"/>
    <property type="match status" value="1"/>
</dbReference>
<accession>A0ABP0L7W1</accession>
<name>A0ABP0L7W1_9DINO</name>
<dbReference type="InterPro" id="IPR000668">
    <property type="entry name" value="Peptidase_C1A_C"/>
</dbReference>
<dbReference type="SUPFAM" id="SSF54001">
    <property type="entry name" value="Cysteine proteinases"/>
    <property type="match status" value="1"/>
</dbReference>
<dbReference type="EMBL" id="CAXAMM010015002">
    <property type="protein sequence ID" value="CAK9035245.1"/>
    <property type="molecule type" value="Genomic_DNA"/>
</dbReference>
<dbReference type="SMART" id="SM00645">
    <property type="entry name" value="Pept_C1"/>
    <property type="match status" value="1"/>
</dbReference>
<dbReference type="InterPro" id="IPR013128">
    <property type="entry name" value="Peptidase_C1A"/>
</dbReference>
<evidence type="ECO:0000313" key="2">
    <source>
        <dbReference type="Proteomes" id="UP001642464"/>
    </source>
</evidence>